<keyword evidence="1" id="KW-0812">Transmembrane</keyword>
<evidence type="ECO:0000313" key="2">
    <source>
        <dbReference type="EMBL" id="GGM99599.1"/>
    </source>
</evidence>
<organism evidence="2 3">
    <name type="scientific">Dyadobacter beijingensis</name>
    <dbReference type="NCBI Taxonomy" id="365489"/>
    <lineage>
        <taxon>Bacteria</taxon>
        <taxon>Pseudomonadati</taxon>
        <taxon>Bacteroidota</taxon>
        <taxon>Cytophagia</taxon>
        <taxon>Cytophagales</taxon>
        <taxon>Spirosomataceae</taxon>
        <taxon>Dyadobacter</taxon>
    </lineage>
</organism>
<feature type="transmembrane region" description="Helical" evidence="1">
    <location>
        <begin position="12"/>
        <end position="31"/>
    </location>
</feature>
<accession>A0ABQ2I3N3</accession>
<reference evidence="3" key="1">
    <citation type="journal article" date="2019" name="Int. J. Syst. Evol. Microbiol.">
        <title>The Global Catalogue of Microorganisms (GCM) 10K type strain sequencing project: providing services to taxonomists for standard genome sequencing and annotation.</title>
        <authorList>
            <consortium name="The Broad Institute Genomics Platform"/>
            <consortium name="The Broad Institute Genome Sequencing Center for Infectious Disease"/>
            <person name="Wu L."/>
            <person name="Ma J."/>
        </authorList>
    </citation>
    <scope>NUCLEOTIDE SEQUENCE [LARGE SCALE GENOMIC DNA]</scope>
    <source>
        <strain evidence="3">CGMCC 1.6375</strain>
    </source>
</reference>
<evidence type="ECO:0000256" key="1">
    <source>
        <dbReference type="SAM" id="Phobius"/>
    </source>
</evidence>
<feature type="transmembrane region" description="Helical" evidence="1">
    <location>
        <begin position="204"/>
        <end position="224"/>
    </location>
</feature>
<feature type="transmembrane region" description="Helical" evidence="1">
    <location>
        <begin position="135"/>
        <end position="153"/>
    </location>
</feature>
<dbReference type="Proteomes" id="UP000632339">
    <property type="component" value="Unassembled WGS sequence"/>
</dbReference>
<keyword evidence="3" id="KW-1185">Reference proteome</keyword>
<dbReference type="RefSeq" id="WP_019940295.1">
    <property type="nucleotide sequence ID" value="NZ_BMLI01000002.1"/>
</dbReference>
<feature type="transmembrane region" description="Helical" evidence="1">
    <location>
        <begin position="68"/>
        <end position="86"/>
    </location>
</feature>
<keyword evidence="1" id="KW-1133">Transmembrane helix</keyword>
<proteinExistence type="predicted"/>
<name>A0ABQ2I3N3_9BACT</name>
<comment type="caution">
    <text evidence="2">The sequence shown here is derived from an EMBL/GenBank/DDBJ whole genome shotgun (WGS) entry which is preliminary data.</text>
</comment>
<gene>
    <name evidence="2" type="ORF">GCM10010967_36970</name>
</gene>
<dbReference type="EMBL" id="BMLI01000002">
    <property type="protein sequence ID" value="GGM99599.1"/>
    <property type="molecule type" value="Genomic_DNA"/>
</dbReference>
<keyword evidence="1" id="KW-0472">Membrane</keyword>
<feature type="transmembrane region" description="Helical" evidence="1">
    <location>
        <begin position="98"/>
        <end position="115"/>
    </location>
</feature>
<feature type="transmembrane region" description="Helical" evidence="1">
    <location>
        <begin position="165"/>
        <end position="192"/>
    </location>
</feature>
<evidence type="ECO:0000313" key="3">
    <source>
        <dbReference type="Proteomes" id="UP000632339"/>
    </source>
</evidence>
<sequence>MFDTYSAYIVNNPISSIAVFITVLPLTLTIARRAFLDKSLRLLFCYLAVKLIIDLAMLHYASNRTNNIILYNLSIPLFYALLGGMFYFKFAEKPRRQFLIISIIGLFFFCAWDIVNSNEDLQNMREHRVVLYSKMVEGVLMILVILLYFYEIIKSLQIPNLLTFPFFWVCSGLLLYYSSLIFIAPVIHYAYTWNNTMDLGITEFIPSIFEIICALFFSVGIYHYSPKDYAKQ</sequence>
<protein>
    <submittedName>
        <fullName evidence="2">Uncharacterized protein</fullName>
    </submittedName>
</protein>
<feature type="transmembrane region" description="Helical" evidence="1">
    <location>
        <begin position="43"/>
        <end position="62"/>
    </location>
</feature>